<comment type="subunit">
    <text evidence="5">Homodimer.</text>
</comment>
<dbReference type="InterPro" id="IPR013448">
    <property type="entry name" value="L-rhamnose_mutarotase"/>
</dbReference>
<keyword evidence="4 5" id="KW-0684">Rhamnose metabolism</keyword>
<evidence type="ECO:0000256" key="3">
    <source>
        <dbReference type="ARBA" id="ARBA00023277"/>
    </source>
</evidence>
<reference evidence="8" key="1">
    <citation type="submission" date="2016-06" db="EMBL/GenBank/DDBJ databases">
        <authorList>
            <person name="Rodrigo-Torres L."/>
            <person name="Arahal D.R."/>
        </authorList>
    </citation>
    <scope>NUCLEOTIDE SEQUENCE [LARGE SCALE GENOMIC DNA]</scope>
    <source>
        <strain evidence="8">CECT 7224</strain>
    </source>
</reference>
<sequence length="108" mass="12743">MSEGIIRKAFKMSVYKDCHQIYKQRHDEIWPELASVLKEAGARHYSIFLDEESSTLFAYVEIESEQRWAQVSKTPECQKWWLFMKDIMETNADNSPKSSELAQVFYLA</sequence>
<dbReference type="UniPathway" id="UPA00125"/>
<feature type="active site" description="Proton donor" evidence="5">
    <location>
        <position position="26"/>
    </location>
</feature>
<evidence type="ECO:0000256" key="2">
    <source>
        <dbReference type="ARBA" id="ARBA00023235"/>
    </source>
</evidence>
<evidence type="ECO:0000256" key="1">
    <source>
        <dbReference type="ARBA" id="ARBA00022490"/>
    </source>
</evidence>
<dbReference type="EC" id="5.1.3.32" evidence="5 6"/>
<dbReference type="HAMAP" id="MF_01663">
    <property type="entry name" value="L_rham_rotase"/>
    <property type="match status" value="1"/>
</dbReference>
<feature type="binding site" evidence="5">
    <location>
        <begin position="80"/>
        <end position="81"/>
    </location>
    <ligand>
        <name>substrate</name>
    </ligand>
</feature>
<comment type="subcellular location">
    <subcellularLocation>
        <location evidence="5">Cytoplasm</location>
    </subcellularLocation>
</comment>
<keyword evidence="3 5" id="KW-0119">Carbohydrate metabolism</keyword>
<keyword evidence="1 5" id="KW-0963">Cytoplasm</keyword>
<evidence type="ECO:0000256" key="4">
    <source>
        <dbReference type="ARBA" id="ARBA00023308"/>
    </source>
</evidence>
<dbReference type="InterPro" id="IPR011008">
    <property type="entry name" value="Dimeric_a/b-barrel"/>
</dbReference>
<dbReference type="GO" id="GO:0062192">
    <property type="term" value="F:L-rhamnose mutarotase activity"/>
    <property type="evidence" value="ECO:0007669"/>
    <property type="project" value="UniProtKB-UniRule"/>
</dbReference>
<dbReference type="SUPFAM" id="SSF54909">
    <property type="entry name" value="Dimeric alpha+beta barrel"/>
    <property type="match status" value="1"/>
</dbReference>
<dbReference type="Pfam" id="PF05336">
    <property type="entry name" value="rhaM"/>
    <property type="match status" value="1"/>
</dbReference>
<dbReference type="NCBIfam" id="TIGR02625">
    <property type="entry name" value="YiiL_rotase"/>
    <property type="match status" value="1"/>
</dbReference>
<evidence type="ECO:0000313" key="8">
    <source>
        <dbReference type="Proteomes" id="UP000092819"/>
    </source>
</evidence>
<dbReference type="GO" id="GO:0005737">
    <property type="term" value="C:cytoplasm"/>
    <property type="evidence" value="ECO:0007669"/>
    <property type="project" value="UniProtKB-SubCell"/>
</dbReference>
<feature type="binding site" evidence="5">
    <location>
        <position position="22"/>
    </location>
    <ligand>
        <name>substrate</name>
    </ligand>
</feature>
<name>A0A1C3JEI5_9VIBR</name>
<comment type="pathway">
    <text evidence="5">Carbohydrate metabolism; L-rhamnose metabolism.</text>
</comment>
<evidence type="ECO:0000256" key="6">
    <source>
        <dbReference type="NCBIfam" id="TIGR02625"/>
    </source>
</evidence>
<dbReference type="AlphaFoldDB" id="A0A1C3JEI5"/>
<dbReference type="EMBL" id="FLQZ01000043">
    <property type="protein sequence ID" value="SBT13487.1"/>
    <property type="molecule type" value="Genomic_DNA"/>
</dbReference>
<evidence type="ECO:0000256" key="5">
    <source>
        <dbReference type="HAMAP-Rule" id="MF_01663"/>
    </source>
</evidence>
<dbReference type="Gene3D" id="3.30.70.100">
    <property type="match status" value="1"/>
</dbReference>
<accession>A0A1C3JEI5</accession>
<organism evidence="7 8">
    <name type="scientific">Vibrio celticus</name>
    <dbReference type="NCBI Taxonomy" id="446372"/>
    <lineage>
        <taxon>Bacteria</taxon>
        <taxon>Pseudomonadati</taxon>
        <taxon>Pseudomonadota</taxon>
        <taxon>Gammaproteobacteria</taxon>
        <taxon>Vibrionales</taxon>
        <taxon>Vibrionaceae</taxon>
        <taxon>Vibrio</taxon>
    </lineage>
</organism>
<protein>
    <recommendedName>
        <fullName evidence="5 6">L-rhamnose mutarotase</fullName>
        <ecNumber evidence="5 6">5.1.3.32</ecNumber>
    </recommendedName>
    <alternativeName>
        <fullName evidence="5">Rhamnose 1-epimerase</fullName>
    </alternativeName>
    <alternativeName>
        <fullName evidence="5">Type-3 mutarotase</fullName>
    </alternativeName>
</protein>
<evidence type="ECO:0000313" key="7">
    <source>
        <dbReference type="EMBL" id="SBT13487.1"/>
    </source>
</evidence>
<keyword evidence="2 5" id="KW-0413">Isomerase</keyword>
<dbReference type="PANTHER" id="PTHR34389:SF2">
    <property type="entry name" value="L-RHAMNOSE MUTAROTASE"/>
    <property type="match status" value="1"/>
</dbReference>
<dbReference type="Proteomes" id="UP000092819">
    <property type="component" value="Unassembled WGS sequence"/>
</dbReference>
<comment type="catalytic activity">
    <reaction evidence="5">
        <text>alpha-L-rhamnose = beta-L-rhamnose</text>
        <dbReference type="Rhea" id="RHEA:25584"/>
        <dbReference type="ChEBI" id="CHEBI:27586"/>
        <dbReference type="ChEBI" id="CHEBI:27907"/>
        <dbReference type="EC" id="5.1.3.32"/>
    </reaction>
</comment>
<dbReference type="GO" id="GO:0019301">
    <property type="term" value="P:rhamnose catabolic process"/>
    <property type="evidence" value="ECO:0007669"/>
    <property type="project" value="UniProtKB-UniRule"/>
</dbReference>
<proteinExistence type="inferred from homology"/>
<feature type="binding site" evidence="5">
    <location>
        <position position="45"/>
    </location>
    <ligand>
        <name>substrate</name>
    </ligand>
</feature>
<gene>
    <name evidence="7" type="primary">rhaM_1</name>
    <name evidence="5" type="synonym">rhaM</name>
    <name evidence="7" type="ORF">VCE7224_02236</name>
</gene>
<dbReference type="RefSeq" id="WP_206377657.1">
    <property type="nucleotide sequence ID" value="NZ_AP025463.1"/>
</dbReference>
<comment type="function">
    <text evidence="5">Involved in the anomeric conversion of L-rhamnose.</text>
</comment>
<comment type="similarity">
    <text evidence="5">Belongs to the rhamnose mutarotase family.</text>
</comment>
<keyword evidence="8" id="KW-1185">Reference proteome</keyword>
<dbReference type="InterPro" id="IPR008000">
    <property type="entry name" value="Rham/fucose_mutarotase"/>
</dbReference>
<dbReference type="PANTHER" id="PTHR34389">
    <property type="entry name" value="L-RHAMNOSE MUTAROTASE"/>
    <property type="match status" value="1"/>
</dbReference>